<protein>
    <recommendedName>
        <fullName evidence="2 8">Shikimate dehydrogenase (NADP(+))</fullName>
        <shortName evidence="8">SDH</shortName>
        <ecNumber evidence="2 8">1.1.1.25</ecNumber>
    </recommendedName>
</protein>
<dbReference type="OrthoDB" id="9792692at2"/>
<dbReference type="Pfam" id="PF18317">
    <property type="entry name" value="SDH_C"/>
    <property type="match status" value="1"/>
</dbReference>
<comment type="similarity">
    <text evidence="8">Belongs to the shikimate dehydrogenase family.</text>
</comment>
<keyword evidence="13" id="KW-1185">Reference proteome</keyword>
<dbReference type="GO" id="GO:0004764">
    <property type="term" value="F:shikimate 3-dehydrogenase (NADP+) activity"/>
    <property type="evidence" value="ECO:0007669"/>
    <property type="project" value="UniProtKB-UniRule"/>
</dbReference>
<comment type="pathway">
    <text evidence="1 8">Metabolic intermediate biosynthesis; chorismate biosynthesis; chorismate from D-erythrose 4-phosphate and phosphoenolpyruvate: step 4/7.</text>
</comment>
<comment type="function">
    <text evidence="8">Involved in the biosynthesis of the chorismate, which leads to the biosynthesis of aromatic amino acids. Catalyzes the reversible NADPH linked reduction of 3-dehydroshikimate (DHSA) to yield shikimate (SA).</text>
</comment>
<feature type="binding site" evidence="8">
    <location>
        <position position="111"/>
    </location>
    <ligand>
        <name>shikimate</name>
        <dbReference type="ChEBI" id="CHEBI:36208"/>
    </ligand>
</feature>
<gene>
    <name evidence="12" type="primary">aroE_1</name>
    <name evidence="8" type="synonym">aroE</name>
    <name evidence="12" type="ORF">Mame_00753</name>
</gene>
<feature type="binding site" evidence="8">
    <location>
        <position position="71"/>
    </location>
    <ligand>
        <name>shikimate</name>
        <dbReference type="ChEBI" id="CHEBI:36208"/>
    </ligand>
</feature>
<proteinExistence type="inferred from homology"/>
<dbReference type="Pfam" id="PF01488">
    <property type="entry name" value="Shikimate_DH"/>
    <property type="match status" value="1"/>
</dbReference>
<dbReference type="AlphaFoldDB" id="A0A1U9YXF6"/>
<feature type="binding site" evidence="8">
    <location>
        <position position="227"/>
    </location>
    <ligand>
        <name>shikimate</name>
        <dbReference type="ChEBI" id="CHEBI:36208"/>
    </ligand>
</feature>
<dbReference type="KEGG" id="mmed:Mame_00753"/>
<dbReference type="InterPro" id="IPR013708">
    <property type="entry name" value="Shikimate_DH-bd_N"/>
</dbReference>
<feature type="binding site" evidence="8">
    <location>
        <position position="255"/>
    </location>
    <ligand>
        <name>shikimate</name>
        <dbReference type="ChEBI" id="CHEBI:36208"/>
    </ligand>
</feature>
<dbReference type="Proteomes" id="UP000191135">
    <property type="component" value="Chromosome"/>
</dbReference>
<keyword evidence="5 8" id="KW-0560">Oxidoreductase</keyword>
<dbReference type="Gene3D" id="3.40.50.720">
    <property type="entry name" value="NAD(P)-binding Rossmann-like Domain"/>
    <property type="match status" value="1"/>
</dbReference>
<dbReference type="NCBIfam" id="NF001312">
    <property type="entry name" value="PRK00258.1-4"/>
    <property type="match status" value="1"/>
</dbReference>
<dbReference type="SUPFAM" id="SSF53223">
    <property type="entry name" value="Aminoacid dehydrogenase-like, N-terminal domain"/>
    <property type="match status" value="1"/>
</dbReference>
<feature type="binding site" evidence="8">
    <location>
        <position position="96"/>
    </location>
    <ligand>
        <name>shikimate</name>
        <dbReference type="ChEBI" id="CHEBI:36208"/>
    </ligand>
</feature>
<evidence type="ECO:0000313" key="12">
    <source>
        <dbReference type="EMBL" id="AQZ50129.1"/>
    </source>
</evidence>
<keyword evidence="4 8" id="KW-0521">NADP</keyword>
<evidence type="ECO:0000256" key="2">
    <source>
        <dbReference type="ARBA" id="ARBA00012962"/>
    </source>
</evidence>
<dbReference type="GO" id="GO:0009423">
    <property type="term" value="P:chorismate biosynthetic process"/>
    <property type="evidence" value="ECO:0007669"/>
    <property type="project" value="UniProtKB-UniRule"/>
</dbReference>
<evidence type="ECO:0000259" key="11">
    <source>
        <dbReference type="Pfam" id="PF18317"/>
    </source>
</evidence>
<evidence type="ECO:0000256" key="1">
    <source>
        <dbReference type="ARBA" id="ARBA00004871"/>
    </source>
</evidence>
<dbReference type="NCBIfam" id="TIGR00507">
    <property type="entry name" value="aroE"/>
    <property type="match status" value="1"/>
</dbReference>
<comment type="subunit">
    <text evidence="8">Homodimer.</text>
</comment>
<comment type="catalytic activity">
    <reaction evidence="7 8">
        <text>shikimate + NADP(+) = 3-dehydroshikimate + NADPH + H(+)</text>
        <dbReference type="Rhea" id="RHEA:17737"/>
        <dbReference type="ChEBI" id="CHEBI:15378"/>
        <dbReference type="ChEBI" id="CHEBI:16630"/>
        <dbReference type="ChEBI" id="CHEBI:36208"/>
        <dbReference type="ChEBI" id="CHEBI:57783"/>
        <dbReference type="ChEBI" id="CHEBI:58349"/>
        <dbReference type="EC" id="1.1.1.25"/>
    </reaction>
</comment>
<feature type="binding site" evidence="8">
    <location>
        <position position="225"/>
    </location>
    <ligand>
        <name>NADP(+)</name>
        <dbReference type="ChEBI" id="CHEBI:58349"/>
    </ligand>
</feature>
<dbReference type="Gene3D" id="3.40.50.10860">
    <property type="entry name" value="Leucine Dehydrogenase, chain A, domain 1"/>
    <property type="match status" value="1"/>
</dbReference>
<evidence type="ECO:0000256" key="8">
    <source>
        <dbReference type="HAMAP-Rule" id="MF_00222"/>
    </source>
</evidence>
<feature type="active site" description="Proton acceptor" evidence="8">
    <location>
        <position position="75"/>
    </location>
</feature>
<dbReference type="UniPathway" id="UPA00053">
    <property type="reaction ID" value="UER00087"/>
</dbReference>
<evidence type="ECO:0000256" key="6">
    <source>
        <dbReference type="ARBA" id="ARBA00023141"/>
    </source>
</evidence>
<reference evidence="12 13" key="1">
    <citation type="submission" date="2017-03" db="EMBL/GenBank/DDBJ databases">
        <title>Foreign affairs: Plasmid Transfer between Roseobacters and Rhizobia.</title>
        <authorList>
            <person name="Bartling P."/>
            <person name="Bunk B."/>
            <person name="Overmann J."/>
            <person name="Brinkmann H."/>
            <person name="Petersen J."/>
        </authorList>
    </citation>
    <scope>NUCLEOTIDE SEQUENCE [LARGE SCALE GENOMIC DNA]</scope>
    <source>
        <strain evidence="12 13">MACL11</strain>
    </source>
</reference>
<dbReference type="GO" id="GO:0009073">
    <property type="term" value="P:aromatic amino acid family biosynthetic process"/>
    <property type="evidence" value="ECO:0007669"/>
    <property type="project" value="UniProtKB-KW"/>
</dbReference>
<evidence type="ECO:0000256" key="5">
    <source>
        <dbReference type="ARBA" id="ARBA00023002"/>
    </source>
</evidence>
<feature type="binding site" evidence="8">
    <location>
        <position position="87"/>
    </location>
    <ligand>
        <name>NADP(+)</name>
        <dbReference type="ChEBI" id="CHEBI:58349"/>
    </ligand>
</feature>
<dbReference type="GO" id="GO:0050661">
    <property type="term" value="F:NADP binding"/>
    <property type="evidence" value="ECO:0007669"/>
    <property type="project" value="InterPro"/>
</dbReference>
<dbReference type="GO" id="GO:0008652">
    <property type="term" value="P:amino acid biosynthetic process"/>
    <property type="evidence" value="ECO:0007669"/>
    <property type="project" value="UniProtKB-KW"/>
</dbReference>
<dbReference type="InterPro" id="IPR036291">
    <property type="entry name" value="NAD(P)-bd_dom_sf"/>
</dbReference>
<evidence type="ECO:0000256" key="3">
    <source>
        <dbReference type="ARBA" id="ARBA00022605"/>
    </source>
</evidence>
<evidence type="ECO:0000259" key="9">
    <source>
        <dbReference type="Pfam" id="PF01488"/>
    </source>
</evidence>
<evidence type="ECO:0000259" key="10">
    <source>
        <dbReference type="Pfam" id="PF08501"/>
    </source>
</evidence>
<dbReference type="EC" id="1.1.1.25" evidence="2 8"/>
<dbReference type="CDD" id="cd01065">
    <property type="entry name" value="NAD_bind_Shikimate_DH"/>
    <property type="match status" value="1"/>
</dbReference>
<dbReference type="RefSeq" id="WP_018065371.1">
    <property type="nucleotide sequence ID" value="NZ_AQWH01000012.1"/>
</dbReference>
<dbReference type="Pfam" id="PF08501">
    <property type="entry name" value="Shikimate_dh_N"/>
    <property type="match status" value="1"/>
</dbReference>
<dbReference type="PANTHER" id="PTHR21089:SF1">
    <property type="entry name" value="BIFUNCTIONAL 3-DEHYDROQUINATE DEHYDRATASE_SHIKIMATE DEHYDROGENASE, CHLOROPLASTIC"/>
    <property type="match status" value="1"/>
</dbReference>
<dbReference type="GO" id="GO:0019632">
    <property type="term" value="P:shikimate metabolic process"/>
    <property type="evidence" value="ECO:0007669"/>
    <property type="project" value="InterPro"/>
</dbReference>
<feature type="binding site" evidence="8">
    <location>
        <position position="248"/>
    </location>
    <ligand>
        <name>NADP(+)</name>
        <dbReference type="ChEBI" id="CHEBI:58349"/>
    </ligand>
</feature>
<dbReference type="InterPro" id="IPR011342">
    <property type="entry name" value="Shikimate_DH"/>
</dbReference>
<accession>A0A1U9YXF6</accession>
<feature type="domain" description="Shikimate dehydrogenase substrate binding N-terminal" evidence="10">
    <location>
        <begin position="14"/>
        <end position="98"/>
    </location>
</feature>
<sequence>MNDSRETAKPRACVIGHPVDQSRSPLVHGYWLKKYDIDGDYVRQDVAPGAIGEFMEKLRSGEAGYVGCNVTMPYKAAAFELADERDELATTLGVANTLWVEDGRIHATNTDGFGFASSLDALHPGWDYAERAVVLGAGGGASAVVLALKNRGFSHVHIVNRTLARASELAFRLGDRVHAHDMDNLEAVMEGAGLFVNTTSLGMKGGAVPDFDFSPLHENAIVADIVYVPLETPILKQAKQQGFRTAEGIGMLLYQAVPGFEKWFGRTPEVDDGLMTEILADLGETA</sequence>
<dbReference type="InterPro" id="IPR022893">
    <property type="entry name" value="Shikimate_DH_fam"/>
</dbReference>
<keyword evidence="3 8" id="KW-0028">Amino-acid biosynthesis</keyword>
<dbReference type="SUPFAM" id="SSF51735">
    <property type="entry name" value="NAD(P)-binding Rossmann-fold domains"/>
    <property type="match status" value="1"/>
</dbReference>
<dbReference type="eggNOG" id="COG0169">
    <property type="taxonomic scope" value="Bacteria"/>
</dbReference>
<evidence type="ECO:0000256" key="7">
    <source>
        <dbReference type="ARBA" id="ARBA00049442"/>
    </source>
</evidence>
<evidence type="ECO:0000256" key="4">
    <source>
        <dbReference type="ARBA" id="ARBA00022857"/>
    </source>
</evidence>
<comment type="caution">
    <text evidence="8">Lacks conserved residue(s) required for the propagation of feature annotation.</text>
</comment>
<dbReference type="EMBL" id="CP020330">
    <property type="protein sequence ID" value="AQZ50129.1"/>
    <property type="molecule type" value="Genomic_DNA"/>
</dbReference>
<dbReference type="PANTHER" id="PTHR21089">
    <property type="entry name" value="SHIKIMATE DEHYDROGENASE"/>
    <property type="match status" value="1"/>
</dbReference>
<dbReference type="InterPro" id="IPR046346">
    <property type="entry name" value="Aminoacid_DH-like_N_sf"/>
</dbReference>
<dbReference type="HAMAP" id="MF_00222">
    <property type="entry name" value="Shikimate_DH_AroE"/>
    <property type="match status" value="1"/>
</dbReference>
<feature type="binding site" evidence="8">
    <location>
        <begin position="160"/>
        <end position="165"/>
    </location>
    <ligand>
        <name>NADP(+)</name>
        <dbReference type="ChEBI" id="CHEBI:58349"/>
    </ligand>
</feature>
<dbReference type="InterPro" id="IPR041121">
    <property type="entry name" value="SDH_C"/>
</dbReference>
<dbReference type="InterPro" id="IPR006151">
    <property type="entry name" value="Shikm_DH/Glu-tRNA_Rdtase"/>
</dbReference>
<feature type="domain" description="SDH C-terminal" evidence="11">
    <location>
        <begin position="248"/>
        <end position="271"/>
    </location>
</feature>
<evidence type="ECO:0000313" key="13">
    <source>
        <dbReference type="Proteomes" id="UP000191135"/>
    </source>
</evidence>
<name>A0A1U9YXF6_9HYPH</name>
<organism evidence="12 13">
    <name type="scientific">Martelella mediterranea DSM 17316</name>
    <dbReference type="NCBI Taxonomy" id="1122214"/>
    <lineage>
        <taxon>Bacteria</taxon>
        <taxon>Pseudomonadati</taxon>
        <taxon>Pseudomonadota</taxon>
        <taxon>Alphaproteobacteria</taxon>
        <taxon>Hyphomicrobiales</taxon>
        <taxon>Aurantimonadaceae</taxon>
        <taxon>Martelella</taxon>
    </lineage>
</organism>
<dbReference type="STRING" id="1122214.Mame_00753"/>
<dbReference type="GO" id="GO:0005829">
    <property type="term" value="C:cytosol"/>
    <property type="evidence" value="ECO:0007669"/>
    <property type="project" value="TreeGrafter"/>
</dbReference>
<keyword evidence="6 8" id="KW-0057">Aromatic amino acid biosynthesis</keyword>
<feature type="domain" description="Quinate/shikimate 5-dehydrogenase/glutamyl-tRNA reductase" evidence="9">
    <location>
        <begin position="130"/>
        <end position="199"/>
    </location>
</feature>
<feature type="binding site" evidence="8">
    <location>
        <begin position="22"/>
        <end position="24"/>
    </location>
    <ligand>
        <name>shikimate</name>
        <dbReference type="ChEBI" id="CHEBI:36208"/>
    </ligand>
</feature>